<dbReference type="RefSeq" id="WP_117895822.1">
    <property type="nucleotide sequence ID" value="NZ_CABJCV010000022.1"/>
</dbReference>
<dbReference type="PANTHER" id="PTHR30283:SF4">
    <property type="entry name" value="PEROXIDE STRESS RESISTANCE PROTEIN YAAA"/>
    <property type="match status" value="1"/>
</dbReference>
<dbReference type="GO" id="GO:0005829">
    <property type="term" value="C:cytosol"/>
    <property type="evidence" value="ECO:0007669"/>
    <property type="project" value="TreeGrafter"/>
</dbReference>
<dbReference type="Pfam" id="PF03883">
    <property type="entry name" value="H2O2_YaaD"/>
    <property type="match status" value="1"/>
</dbReference>
<dbReference type="GO" id="GO:0033194">
    <property type="term" value="P:response to hydroperoxide"/>
    <property type="evidence" value="ECO:0007669"/>
    <property type="project" value="TreeGrafter"/>
</dbReference>
<evidence type="ECO:0000313" key="3">
    <source>
        <dbReference type="Proteomes" id="UP000284178"/>
    </source>
</evidence>
<comment type="caution">
    <text evidence="2">The sequence shown here is derived from an EMBL/GenBank/DDBJ whole genome shotgun (WGS) entry which is preliminary data.</text>
</comment>
<keyword evidence="3" id="KW-1185">Reference proteome</keyword>
<dbReference type="InterPro" id="IPR005583">
    <property type="entry name" value="YaaA"/>
</dbReference>
<dbReference type="AlphaFoldDB" id="A0A412FP40"/>
<sequence length="264" mass="31015">MLCIIAPAKRIKTDEVFMSSRHQPFFLEDSRKLLPTLKALNQEQLRRLLKCSPQIAEEARKQYQILDLNKEGTPAILSYDGIQYQTMAPHVFTDEQLDYVERHVRILSGFYGLLRPLDGIHPHRLEMDSPLKTPAFRSLYEFWGDRLYQHLAQSDSVLIDLASAQHARSVSRYAASPVRYIKCWFYEETEMGLREKGVYVKIARGEMIRYLAEIRAENPEQLKTFNRRGYRYQAELSNDYNFVFTRDKGETYETKNRNYRGGGR</sequence>
<dbReference type="GeneID" id="83016587"/>
<dbReference type="HAMAP" id="MF_00652">
    <property type="entry name" value="UPF0246"/>
    <property type="match status" value="1"/>
</dbReference>
<dbReference type="NCBIfam" id="NF002543">
    <property type="entry name" value="PRK02101.1-4"/>
    <property type="match status" value="1"/>
</dbReference>
<protein>
    <recommendedName>
        <fullName evidence="1">UPF0246 protein DWY25_14385</fullName>
    </recommendedName>
</protein>
<dbReference type="PANTHER" id="PTHR30283">
    <property type="entry name" value="PEROXIDE STRESS RESPONSE PROTEIN YAAA"/>
    <property type="match status" value="1"/>
</dbReference>
<accession>A0A412FP40</accession>
<organism evidence="2 3">
    <name type="scientific">Holdemania filiformis</name>
    <dbReference type="NCBI Taxonomy" id="61171"/>
    <lineage>
        <taxon>Bacteria</taxon>
        <taxon>Bacillati</taxon>
        <taxon>Bacillota</taxon>
        <taxon>Erysipelotrichia</taxon>
        <taxon>Erysipelotrichales</taxon>
        <taxon>Erysipelotrichaceae</taxon>
        <taxon>Holdemania</taxon>
    </lineage>
</organism>
<dbReference type="Proteomes" id="UP000284178">
    <property type="component" value="Unassembled WGS sequence"/>
</dbReference>
<name>A0A412FP40_9FIRM</name>
<dbReference type="EMBL" id="QRUP01000022">
    <property type="protein sequence ID" value="RGR69894.1"/>
    <property type="molecule type" value="Genomic_DNA"/>
</dbReference>
<comment type="similarity">
    <text evidence="1">Belongs to the UPF0246 family.</text>
</comment>
<gene>
    <name evidence="2" type="ORF">DWY25_14385</name>
</gene>
<proteinExistence type="inferred from homology"/>
<evidence type="ECO:0000313" key="2">
    <source>
        <dbReference type="EMBL" id="RGR69894.1"/>
    </source>
</evidence>
<evidence type="ECO:0000256" key="1">
    <source>
        <dbReference type="HAMAP-Rule" id="MF_00652"/>
    </source>
</evidence>
<reference evidence="2 3" key="1">
    <citation type="submission" date="2018-08" db="EMBL/GenBank/DDBJ databases">
        <title>A genome reference for cultivated species of the human gut microbiota.</title>
        <authorList>
            <person name="Zou Y."/>
            <person name="Xue W."/>
            <person name="Luo G."/>
        </authorList>
    </citation>
    <scope>NUCLEOTIDE SEQUENCE [LARGE SCALE GENOMIC DNA]</scope>
    <source>
        <strain evidence="2 3">AF24-29</strain>
    </source>
</reference>